<dbReference type="Gene3D" id="3.40.30.10">
    <property type="entry name" value="Glutaredoxin"/>
    <property type="match status" value="1"/>
</dbReference>
<evidence type="ECO:0000256" key="1">
    <source>
        <dbReference type="SAM" id="MobiDB-lite"/>
    </source>
</evidence>
<feature type="region of interest" description="Disordered" evidence="1">
    <location>
        <begin position="330"/>
        <end position="394"/>
    </location>
</feature>
<feature type="domain" description="Thioredoxin" evidence="2">
    <location>
        <begin position="429"/>
        <end position="546"/>
    </location>
</feature>
<dbReference type="Proteomes" id="UP000467840">
    <property type="component" value="Chromosome 1"/>
</dbReference>
<proteinExistence type="predicted"/>
<accession>A0A6A6LHT4</accession>
<evidence type="ECO:0000313" key="3">
    <source>
        <dbReference type="EMBL" id="KAF2299566.1"/>
    </source>
</evidence>
<feature type="region of interest" description="Disordered" evidence="1">
    <location>
        <begin position="88"/>
        <end position="116"/>
    </location>
</feature>
<dbReference type="AlphaFoldDB" id="A0A6A6LHT4"/>
<comment type="caution">
    <text evidence="3">The sequence shown here is derived from an EMBL/GenBank/DDBJ whole genome shotgun (WGS) entry which is preliminary data.</text>
</comment>
<dbReference type="InterPro" id="IPR036249">
    <property type="entry name" value="Thioredoxin-like_sf"/>
</dbReference>
<keyword evidence="4" id="KW-1185">Reference proteome</keyword>
<dbReference type="InterPro" id="IPR013766">
    <property type="entry name" value="Thioredoxin_domain"/>
</dbReference>
<feature type="compositionally biased region" description="Basic and acidic residues" evidence="1">
    <location>
        <begin position="336"/>
        <end position="357"/>
    </location>
</feature>
<protein>
    <recommendedName>
        <fullName evidence="2">Thioredoxin domain-containing protein</fullName>
    </recommendedName>
</protein>
<feature type="compositionally biased region" description="Gly residues" evidence="1">
    <location>
        <begin position="370"/>
        <end position="392"/>
    </location>
</feature>
<dbReference type="Pfam" id="PF00085">
    <property type="entry name" value="Thioredoxin"/>
    <property type="match status" value="1"/>
</dbReference>
<evidence type="ECO:0000313" key="4">
    <source>
        <dbReference type="Proteomes" id="UP000467840"/>
    </source>
</evidence>
<organism evidence="3 4">
    <name type="scientific">Hevea brasiliensis</name>
    <name type="common">Para rubber tree</name>
    <name type="synonym">Siphonia brasiliensis</name>
    <dbReference type="NCBI Taxonomy" id="3981"/>
    <lineage>
        <taxon>Eukaryota</taxon>
        <taxon>Viridiplantae</taxon>
        <taxon>Streptophyta</taxon>
        <taxon>Embryophyta</taxon>
        <taxon>Tracheophyta</taxon>
        <taxon>Spermatophyta</taxon>
        <taxon>Magnoliopsida</taxon>
        <taxon>eudicotyledons</taxon>
        <taxon>Gunneridae</taxon>
        <taxon>Pentapetalae</taxon>
        <taxon>rosids</taxon>
        <taxon>fabids</taxon>
        <taxon>Malpighiales</taxon>
        <taxon>Euphorbiaceae</taxon>
        <taxon>Crotonoideae</taxon>
        <taxon>Micrandreae</taxon>
        <taxon>Hevea</taxon>
    </lineage>
</organism>
<sequence length="546" mass="60473">MAATAASEVTEGPVLSFINKRLRALRKKYNRILQMEESISQGKPINKEQEDVLRSKPSVYAAIEELEKLRQPLATAVSEEIALALQSHQQQSSISDNAIPDKDDSEKSNCESDKGTPGDCGYAVEDLLNLLYFGTMFDVKSQNDFTATLLTRTHERGCCLTYDYVTDDATDLLGEKDLDMISKLGGLLISRPVDSSLSHKNALHRCIEHAKLWLANSDQPIEPNANATYAQLRERLNKIMASDYFTTTPEMKAPVEVAAAAAAGNYASFQVPVHRVPISVPVQVEGSVEQYEAQDEDTAKLLGHETSDNLSSPDEELQKDELETEIIVEEVYGEQEQARSSEIDHNQKEVDPKEQQHFARRNYQNQRGSRSGGGGGRRGFSNGRGRGGGGRGAAATKMGAANIMSSLETIIRGITIIIEEGVAGVVVGTLIITMVQQFRVVMAQLMLVWPHDVITYWVFIGCRVTSFLATWCGPCRFIDPAIKEFAAKYTDVDFIKIDVDKLVMVAMQFEANTLPAFVLMKKGKQVDKIVGVKKLELQNKIEQYRV</sequence>
<dbReference type="PANTHER" id="PTHR37736">
    <property type="entry name" value="GLYCINE-RICH PROTEIN"/>
    <property type="match status" value="1"/>
</dbReference>
<dbReference type="EMBL" id="JAAGAX010000011">
    <property type="protein sequence ID" value="KAF2299566.1"/>
    <property type="molecule type" value="Genomic_DNA"/>
</dbReference>
<name>A0A6A6LHT4_HEVBR</name>
<dbReference type="SUPFAM" id="SSF52833">
    <property type="entry name" value="Thioredoxin-like"/>
    <property type="match status" value="1"/>
</dbReference>
<dbReference type="CDD" id="cd02947">
    <property type="entry name" value="TRX_family"/>
    <property type="match status" value="1"/>
</dbReference>
<gene>
    <name evidence="3" type="ORF">GH714_038171</name>
</gene>
<dbReference type="PANTHER" id="PTHR37736:SF1">
    <property type="entry name" value="GLYCINE-RICH PROTEIN"/>
    <property type="match status" value="1"/>
</dbReference>
<reference evidence="3 4" key="1">
    <citation type="journal article" date="2020" name="Mol. Plant">
        <title>The Chromosome-Based Rubber Tree Genome Provides New Insights into Spurge Genome Evolution and Rubber Biosynthesis.</title>
        <authorList>
            <person name="Liu J."/>
            <person name="Shi C."/>
            <person name="Shi C.C."/>
            <person name="Li W."/>
            <person name="Zhang Q.J."/>
            <person name="Zhang Y."/>
            <person name="Li K."/>
            <person name="Lu H.F."/>
            <person name="Shi C."/>
            <person name="Zhu S.T."/>
            <person name="Xiao Z.Y."/>
            <person name="Nan H."/>
            <person name="Yue Y."/>
            <person name="Zhu X.G."/>
            <person name="Wu Y."/>
            <person name="Hong X.N."/>
            <person name="Fan G.Y."/>
            <person name="Tong Y."/>
            <person name="Zhang D."/>
            <person name="Mao C.L."/>
            <person name="Liu Y.L."/>
            <person name="Hao S.J."/>
            <person name="Liu W.Q."/>
            <person name="Lv M.Q."/>
            <person name="Zhang H.B."/>
            <person name="Liu Y."/>
            <person name="Hu-Tang G.R."/>
            <person name="Wang J.P."/>
            <person name="Wang J.H."/>
            <person name="Sun Y.H."/>
            <person name="Ni S.B."/>
            <person name="Chen W.B."/>
            <person name="Zhang X.C."/>
            <person name="Jiao Y.N."/>
            <person name="Eichler E.E."/>
            <person name="Li G.H."/>
            <person name="Liu X."/>
            <person name="Gao L.Z."/>
        </authorList>
    </citation>
    <scope>NUCLEOTIDE SEQUENCE [LARGE SCALE GENOMIC DNA]</scope>
    <source>
        <strain evidence="4">cv. GT1</strain>
        <tissue evidence="3">Leaf</tissue>
    </source>
</reference>
<evidence type="ECO:0000259" key="2">
    <source>
        <dbReference type="PROSITE" id="PS51352"/>
    </source>
</evidence>
<feature type="compositionally biased region" description="Basic and acidic residues" evidence="1">
    <location>
        <begin position="99"/>
        <end position="116"/>
    </location>
</feature>
<dbReference type="PROSITE" id="PS51352">
    <property type="entry name" value="THIOREDOXIN_2"/>
    <property type="match status" value="1"/>
</dbReference>